<dbReference type="AlphaFoldDB" id="A0A455VVA3"/>
<evidence type="ECO:0000313" key="3">
    <source>
        <dbReference type="Proteomes" id="UP000324392"/>
    </source>
</evidence>
<feature type="signal peptide" evidence="1">
    <location>
        <begin position="1"/>
        <end position="17"/>
    </location>
</feature>
<protein>
    <submittedName>
        <fullName evidence="2">PilM type IV pilus biogenesis protein</fullName>
    </submittedName>
</protein>
<dbReference type="EMBL" id="AP019532">
    <property type="protein sequence ID" value="BBI93031.1"/>
    <property type="molecule type" value="Genomic_DNA"/>
</dbReference>
<dbReference type="RefSeq" id="WP_232051351.1">
    <property type="nucleotide sequence ID" value="NZ_AP019532.1"/>
</dbReference>
<gene>
    <name evidence="2" type="primary">pilM</name>
    <name evidence="2" type="ORF">SSYIS1_40280</name>
</gene>
<feature type="chain" id="PRO_5019760677" evidence="1">
    <location>
        <begin position="18"/>
        <end position="149"/>
    </location>
</feature>
<evidence type="ECO:0000256" key="1">
    <source>
        <dbReference type="SAM" id="SignalP"/>
    </source>
</evidence>
<keyword evidence="2" id="KW-0614">Plasmid</keyword>
<keyword evidence="1" id="KW-0732">Signal</keyword>
<name>A0A455VVA3_9GAMM</name>
<dbReference type="Proteomes" id="UP000324392">
    <property type="component" value="Plasmid pSsyis1"/>
</dbReference>
<sequence length="149" mass="16729">MMGYLILSFLLVSLSLAGFYQHQNTDNLNSTEMTTTTTQQAIETVHYINAINDYLYLHPDVINNPNEIVLTAVQIGITPHSPIQHVIVGQRVFVWQPFSPGLMAALKTQTHDSALLGSVKNHRLFDNSWRDMQIVLPARIPDGAIVYLN</sequence>
<dbReference type="InterPro" id="IPR009987">
    <property type="entry name" value="IM_PilM"/>
</dbReference>
<reference evidence="2 3" key="1">
    <citation type="submission" date="2019-03" db="EMBL/GenBank/DDBJ databases">
        <title>The genome sequence of Candidatus Serratia symbiotica strain IS.</title>
        <authorList>
            <person name="Nikoh N."/>
            <person name="Koga R."/>
            <person name="Oshima K."/>
            <person name="Hattori M."/>
            <person name="Fukatsu T."/>
        </authorList>
    </citation>
    <scope>NUCLEOTIDE SEQUENCE [LARGE SCALE GENOMIC DNA]</scope>
    <source>
        <strain evidence="2 3">IS</strain>
        <plasmid evidence="3">pssyis1 dna</plasmid>
    </source>
</reference>
<dbReference type="Pfam" id="PF07419">
    <property type="entry name" value="PilM"/>
    <property type="match status" value="1"/>
</dbReference>
<accession>A0A455VVA3</accession>
<proteinExistence type="predicted"/>
<evidence type="ECO:0000313" key="2">
    <source>
        <dbReference type="EMBL" id="BBI93031.1"/>
    </source>
</evidence>
<geneLocation type="plasmid" evidence="3">
    <name>pssyis1 dna</name>
</geneLocation>
<dbReference type="Gene3D" id="3.30.450.360">
    <property type="match status" value="1"/>
</dbReference>
<organism evidence="2 3">
    <name type="scientific">Serratia symbiotica</name>
    <dbReference type="NCBI Taxonomy" id="138074"/>
    <lineage>
        <taxon>Bacteria</taxon>
        <taxon>Pseudomonadati</taxon>
        <taxon>Pseudomonadota</taxon>
        <taxon>Gammaproteobacteria</taxon>
        <taxon>Enterobacterales</taxon>
        <taxon>Yersiniaceae</taxon>
        <taxon>Serratia</taxon>
    </lineage>
</organism>